<evidence type="ECO:0000313" key="3">
    <source>
        <dbReference type="Proteomes" id="UP001058974"/>
    </source>
</evidence>
<dbReference type="AlphaFoldDB" id="A0A9D5AF89"/>
<dbReference type="Gramene" id="Psat05G0243200-T1">
    <property type="protein sequence ID" value="KAI5405666.1"/>
    <property type="gene ID" value="KIW84_052432"/>
</dbReference>
<organism evidence="2 3">
    <name type="scientific">Pisum sativum</name>
    <name type="common">Garden pea</name>
    <name type="synonym">Lathyrus oleraceus</name>
    <dbReference type="NCBI Taxonomy" id="3888"/>
    <lineage>
        <taxon>Eukaryota</taxon>
        <taxon>Viridiplantae</taxon>
        <taxon>Streptophyta</taxon>
        <taxon>Embryophyta</taxon>
        <taxon>Tracheophyta</taxon>
        <taxon>Spermatophyta</taxon>
        <taxon>Magnoliopsida</taxon>
        <taxon>eudicotyledons</taxon>
        <taxon>Gunneridae</taxon>
        <taxon>Pentapetalae</taxon>
        <taxon>rosids</taxon>
        <taxon>fabids</taxon>
        <taxon>Fabales</taxon>
        <taxon>Fabaceae</taxon>
        <taxon>Papilionoideae</taxon>
        <taxon>50 kb inversion clade</taxon>
        <taxon>NPAAA clade</taxon>
        <taxon>Hologalegina</taxon>
        <taxon>IRL clade</taxon>
        <taxon>Fabeae</taxon>
        <taxon>Lathyrus</taxon>
    </lineage>
</organism>
<feature type="compositionally biased region" description="Low complexity" evidence="1">
    <location>
        <begin position="247"/>
        <end position="256"/>
    </location>
</feature>
<dbReference type="Proteomes" id="UP001058974">
    <property type="component" value="Chromosome 5"/>
</dbReference>
<feature type="compositionally biased region" description="Basic residues" evidence="1">
    <location>
        <begin position="257"/>
        <end position="268"/>
    </location>
</feature>
<feature type="region of interest" description="Disordered" evidence="1">
    <location>
        <begin position="219"/>
        <end position="268"/>
    </location>
</feature>
<evidence type="ECO:0000313" key="2">
    <source>
        <dbReference type="EMBL" id="KAI5405666.1"/>
    </source>
</evidence>
<name>A0A9D5AF89_PEA</name>
<protein>
    <submittedName>
        <fullName evidence="2">Uncharacterized protein</fullName>
    </submittedName>
</protein>
<keyword evidence="3" id="KW-1185">Reference proteome</keyword>
<proteinExistence type="predicted"/>
<gene>
    <name evidence="2" type="ORF">KIW84_052432</name>
</gene>
<evidence type="ECO:0000256" key="1">
    <source>
        <dbReference type="SAM" id="MobiDB-lite"/>
    </source>
</evidence>
<sequence length="268" mass="29991">MSRPPILIVDLKHEQNIWKLVIRSVTTNSSFFINSGTVITVIDIQDSPYHSFDFKPFGDFLNGVFDVDRLYDVIGVVQQIQRTQVAGSGKNPCVNLTLSDEWFQDGRPSPTASQALSLSSGSHGAFEDKSFSFVKDVNTIGEMICLKDTNEDHPKIYPAHIDNLIDKHFSFCVKYQPYYSQASVVKLTEDPQVIQMLKDAMSPTVLRFQNSLSAAQNWSPGHSFNNTSSKRLSRNGSSDEPRSSYFLTPKLSTTKTSKPKSARPSKNK</sequence>
<feature type="compositionally biased region" description="Polar residues" evidence="1">
    <location>
        <begin position="219"/>
        <end position="236"/>
    </location>
</feature>
<comment type="caution">
    <text evidence="2">The sequence shown here is derived from an EMBL/GenBank/DDBJ whole genome shotgun (WGS) entry which is preliminary data.</text>
</comment>
<reference evidence="2 3" key="1">
    <citation type="journal article" date="2022" name="Nat. Genet.">
        <title>Improved pea reference genome and pan-genome highlight genomic features and evolutionary characteristics.</title>
        <authorList>
            <person name="Yang T."/>
            <person name="Liu R."/>
            <person name="Luo Y."/>
            <person name="Hu S."/>
            <person name="Wang D."/>
            <person name="Wang C."/>
            <person name="Pandey M.K."/>
            <person name="Ge S."/>
            <person name="Xu Q."/>
            <person name="Li N."/>
            <person name="Li G."/>
            <person name="Huang Y."/>
            <person name="Saxena R.K."/>
            <person name="Ji Y."/>
            <person name="Li M."/>
            <person name="Yan X."/>
            <person name="He Y."/>
            <person name="Liu Y."/>
            <person name="Wang X."/>
            <person name="Xiang C."/>
            <person name="Varshney R.K."/>
            <person name="Ding H."/>
            <person name="Gao S."/>
            <person name="Zong X."/>
        </authorList>
    </citation>
    <scope>NUCLEOTIDE SEQUENCE [LARGE SCALE GENOMIC DNA]</scope>
    <source>
        <strain evidence="2 3">cv. Zhongwan 6</strain>
    </source>
</reference>
<accession>A0A9D5AF89</accession>
<dbReference type="EMBL" id="JAMSHJ010000005">
    <property type="protein sequence ID" value="KAI5405666.1"/>
    <property type="molecule type" value="Genomic_DNA"/>
</dbReference>